<accession>A0ACC1SY35</accession>
<evidence type="ECO:0000313" key="1">
    <source>
        <dbReference type="EMBL" id="KAJ3548575.1"/>
    </source>
</evidence>
<proteinExistence type="predicted"/>
<dbReference type="Proteomes" id="UP001148629">
    <property type="component" value="Unassembled WGS sequence"/>
</dbReference>
<sequence length="386" mass="45327">MALGISGLPAELSIRVMDNCDSLQDVWSLIQASPHVLRCYLANREYITQPHINRLRDICGPRVPASGFLAAQLRHIRGRLASNCDVENLEAAIRPAIEQYQPNKDNRPWPANLPLLSALTEVATATDLMTSRYALQAWERELRRRTRVSRCRVLHGWPPYPPGQEPRPLELSIAERHRFNDAFFRYEAFCQAFFRDGNFLFKHDEEFRRRVFTSQKRIARFYPAVYYILFQQRDTMENVFEERDNSSVSLSLTDYLHYQQRSSAETRHYLHYVTSQGLDLLISLQQMTRERRQNFILDTFRQAQHSDHSVTLIMEDNCRTSILSDCLIPTKGGAFTFQKRTSIPSYRGRGWTPWVERGRGRAQPWWLDGSYSYALYYWDKQRQMGE</sequence>
<dbReference type="EMBL" id="JANRMS010000044">
    <property type="protein sequence ID" value="KAJ3548575.1"/>
    <property type="molecule type" value="Genomic_DNA"/>
</dbReference>
<organism evidence="1 2">
    <name type="scientific">Fusarium decemcellulare</name>
    <dbReference type="NCBI Taxonomy" id="57161"/>
    <lineage>
        <taxon>Eukaryota</taxon>
        <taxon>Fungi</taxon>
        <taxon>Dikarya</taxon>
        <taxon>Ascomycota</taxon>
        <taxon>Pezizomycotina</taxon>
        <taxon>Sordariomycetes</taxon>
        <taxon>Hypocreomycetidae</taxon>
        <taxon>Hypocreales</taxon>
        <taxon>Nectriaceae</taxon>
        <taxon>Fusarium</taxon>
        <taxon>Fusarium decemcellulare species complex</taxon>
    </lineage>
</organism>
<comment type="caution">
    <text evidence="1">The sequence shown here is derived from an EMBL/GenBank/DDBJ whole genome shotgun (WGS) entry which is preliminary data.</text>
</comment>
<name>A0ACC1SY35_9HYPO</name>
<keyword evidence="2" id="KW-1185">Reference proteome</keyword>
<evidence type="ECO:0000313" key="2">
    <source>
        <dbReference type="Proteomes" id="UP001148629"/>
    </source>
</evidence>
<gene>
    <name evidence="1" type="ORF">NM208_g947</name>
</gene>
<protein>
    <submittedName>
        <fullName evidence="1">Uncharacterized protein</fullName>
    </submittedName>
</protein>
<reference evidence="1" key="1">
    <citation type="submission" date="2022-08" db="EMBL/GenBank/DDBJ databases">
        <title>Genome Sequence of Fusarium decemcellulare.</title>
        <authorList>
            <person name="Buettner E."/>
        </authorList>
    </citation>
    <scope>NUCLEOTIDE SEQUENCE</scope>
    <source>
        <strain evidence="1">Babe19</strain>
    </source>
</reference>